<name>A0A8H7ZXJ3_9FUNG</name>
<feature type="non-terminal residue" evidence="3">
    <location>
        <position position="1"/>
    </location>
</feature>
<feature type="region of interest" description="Disordered" evidence="1">
    <location>
        <begin position="1"/>
        <end position="74"/>
    </location>
</feature>
<proteinExistence type="predicted"/>
<comment type="caution">
    <text evidence="3">The sequence shown here is derived from an EMBL/GenBank/DDBJ whole genome shotgun (WGS) entry which is preliminary data.</text>
</comment>
<sequence>ARWHTAAAERHPAAAEVRAGVPRQLNAAAAERESRSSLRGFAAQRSAGAPPRISGPPQRSAGAQRERDGSARAGALRHRRSLRLVIPPLEEGNWSTWKEDMRAVLLRRGQWDWVTGDEPRPDESTIMAQRREWARTDGEAFGEIYLHVGRMYKHLLKGALSVKDAWNALAANFEDVGSSVRVDLIQDLYTMRMEATESVDKYVARVKGQVQRLVDLGEENDWPRVTRDIILTGSLHLKGKDKQKEKSKEKSKGTTDDSDDSAHLIHTDDDNVALLVASPANTTEWILDTGSSYHIAASASALEDLKDLPSARSLRVGNNAQLLASKIGRARLTFSTGRLGTVDNVHVVLGITKNLLSVGMLAQK</sequence>
<dbReference type="Pfam" id="PF22936">
    <property type="entry name" value="Pol_BBD"/>
    <property type="match status" value="1"/>
</dbReference>
<evidence type="ECO:0000259" key="2">
    <source>
        <dbReference type="Pfam" id="PF22936"/>
    </source>
</evidence>
<dbReference type="OrthoDB" id="3265539at2759"/>
<feature type="domain" description="Retrovirus-related Pol polyprotein from transposon TNT 1-94-like beta-barrel" evidence="2">
    <location>
        <begin position="285"/>
        <end position="364"/>
    </location>
</feature>
<keyword evidence="4" id="KW-1185">Reference proteome</keyword>
<feature type="non-terminal residue" evidence="3">
    <location>
        <position position="364"/>
    </location>
</feature>
<dbReference type="EMBL" id="JAEFCI010004636">
    <property type="protein sequence ID" value="KAG5460833.1"/>
    <property type="molecule type" value="Genomic_DNA"/>
</dbReference>
<reference evidence="3 4" key="1">
    <citation type="journal article" name="Sci. Rep.">
        <title>Genome-scale phylogenetic analyses confirm Olpidium as the closest living zoosporic fungus to the non-flagellated, terrestrial fungi.</title>
        <authorList>
            <person name="Chang Y."/>
            <person name="Rochon D."/>
            <person name="Sekimoto S."/>
            <person name="Wang Y."/>
            <person name="Chovatia M."/>
            <person name="Sandor L."/>
            <person name="Salamov A."/>
            <person name="Grigoriev I.V."/>
            <person name="Stajich J.E."/>
            <person name="Spatafora J.W."/>
        </authorList>
    </citation>
    <scope>NUCLEOTIDE SEQUENCE [LARGE SCALE GENOMIC DNA]</scope>
    <source>
        <strain evidence="3">S191</strain>
    </source>
</reference>
<evidence type="ECO:0000313" key="3">
    <source>
        <dbReference type="EMBL" id="KAG5460833.1"/>
    </source>
</evidence>
<protein>
    <recommendedName>
        <fullName evidence="2">Retrovirus-related Pol polyprotein from transposon TNT 1-94-like beta-barrel domain-containing protein</fullName>
    </recommendedName>
</protein>
<dbReference type="InterPro" id="IPR054722">
    <property type="entry name" value="PolX-like_BBD"/>
</dbReference>
<dbReference type="AlphaFoldDB" id="A0A8H7ZXJ3"/>
<feature type="region of interest" description="Disordered" evidence="1">
    <location>
        <begin position="240"/>
        <end position="264"/>
    </location>
</feature>
<gene>
    <name evidence="3" type="ORF">BJ554DRAFT_7070</name>
</gene>
<dbReference type="Pfam" id="PF14223">
    <property type="entry name" value="Retrotran_gag_2"/>
    <property type="match status" value="1"/>
</dbReference>
<organism evidence="3 4">
    <name type="scientific">Olpidium bornovanus</name>
    <dbReference type="NCBI Taxonomy" id="278681"/>
    <lineage>
        <taxon>Eukaryota</taxon>
        <taxon>Fungi</taxon>
        <taxon>Fungi incertae sedis</taxon>
        <taxon>Olpidiomycota</taxon>
        <taxon>Olpidiomycotina</taxon>
        <taxon>Olpidiomycetes</taxon>
        <taxon>Olpidiales</taxon>
        <taxon>Olpidiaceae</taxon>
        <taxon>Olpidium</taxon>
    </lineage>
</organism>
<evidence type="ECO:0000256" key="1">
    <source>
        <dbReference type="SAM" id="MobiDB-lite"/>
    </source>
</evidence>
<evidence type="ECO:0000313" key="4">
    <source>
        <dbReference type="Proteomes" id="UP000673691"/>
    </source>
</evidence>
<dbReference type="Proteomes" id="UP000673691">
    <property type="component" value="Unassembled WGS sequence"/>
</dbReference>
<accession>A0A8H7ZXJ3</accession>